<feature type="compositionally biased region" description="Low complexity" evidence="1">
    <location>
        <begin position="1"/>
        <end position="14"/>
    </location>
</feature>
<comment type="caution">
    <text evidence="2">The sequence shown here is derived from an EMBL/GenBank/DDBJ whole genome shotgun (WGS) entry which is preliminary data.</text>
</comment>
<dbReference type="AlphaFoldDB" id="A0AAV6G974"/>
<sequence length="60" mass="7142">MMLRAAMAATAGKAHTSTNTRQLWNWYAEPIWKLQPGERQRETDRERQRERSDHGEIENM</sequence>
<protein>
    <submittedName>
        <fullName evidence="2">Uncharacterized protein</fullName>
    </submittedName>
</protein>
<keyword evidence="3" id="KW-1185">Reference proteome</keyword>
<feature type="non-terminal residue" evidence="2">
    <location>
        <position position="60"/>
    </location>
</feature>
<dbReference type="Proteomes" id="UP000823561">
    <property type="component" value="Chromosome 13"/>
</dbReference>
<gene>
    <name evidence="2" type="ORF">AALO_G00182820</name>
</gene>
<evidence type="ECO:0000256" key="1">
    <source>
        <dbReference type="SAM" id="MobiDB-lite"/>
    </source>
</evidence>
<feature type="region of interest" description="Disordered" evidence="1">
    <location>
        <begin position="35"/>
        <end position="60"/>
    </location>
</feature>
<feature type="compositionally biased region" description="Basic and acidic residues" evidence="1">
    <location>
        <begin position="36"/>
        <end position="60"/>
    </location>
</feature>
<proteinExistence type="predicted"/>
<accession>A0AAV6G974</accession>
<evidence type="ECO:0000313" key="3">
    <source>
        <dbReference type="Proteomes" id="UP000823561"/>
    </source>
</evidence>
<evidence type="ECO:0000313" key="2">
    <source>
        <dbReference type="EMBL" id="KAG5271683.1"/>
    </source>
</evidence>
<reference evidence="2" key="1">
    <citation type="submission" date="2020-10" db="EMBL/GenBank/DDBJ databases">
        <title>Chromosome-scale genome assembly of the Allis shad, Alosa alosa.</title>
        <authorList>
            <person name="Margot Z."/>
            <person name="Christophe K."/>
            <person name="Cabau C."/>
            <person name="Louis A."/>
            <person name="Berthelot C."/>
            <person name="Parey E."/>
            <person name="Roest Crollius H."/>
            <person name="Montfort J."/>
            <person name="Robinson-Rechavi M."/>
            <person name="Bucao C."/>
            <person name="Bouchez O."/>
            <person name="Gislard M."/>
            <person name="Lluch J."/>
            <person name="Milhes M."/>
            <person name="Lampietro C."/>
            <person name="Lopez Roques C."/>
            <person name="Donnadieu C."/>
            <person name="Braasch I."/>
            <person name="Desvignes T."/>
            <person name="Postlethwait J."/>
            <person name="Bobe J."/>
            <person name="Guiguen Y."/>
        </authorList>
    </citation>
    <scope>NUCLEOTIDE SEQUENCE</scope>
    <source>
        <strain evidence="2">M-15738</strain>
        <tissue evidence="2">Blood</tissue>
    </source>
</reference>
<organism evidence="2 3">
    <name type="scientific">Alosa alosa</name>
    <name type="common">allis shad</name>
    <dbReference type="NCBI Taxonomy" id="278164"/>
    <lineage>
        <taxon>Eukaryota</taxon>
        <taxon>Metazoa</taxon>
        <taxon>Chordata</taxon>
        <taxon>Craniata</taxon>
        <taxon>Vertebrata</taxon>
        <taxon>Euteleostomi</taxon>
        <taxon>Actinopterygii</taxon>
        <taxon>Neopterygii</taxon>
        <taxon>Teleostei</taxon>
        <taxon>Clupei</taxon>
        <taxon>Clupeiformes</taxon>
        <taxon>Clupeoidei</taxon>
        <taxon>Clupeidae</taxon>
        <taxon>Alosa</taxon>
    </lineage>
</organism>
<name>A0AAV6G974_9TELE</name>
<dbReference type="EMBL" id="JADWDJ010000013">
    <property type="protein sequence ID" value="KAG5271683.1"/>
    <property type="molecule type" value="Genomic_DNA"/>
</dbReference>
<feature type="region of interest" description="Disordered" evidence="1">
    <location>
        <begin position="1"/>
        <end position="20"/>
    </location>
</feature>